<geneLocation type="mitochondrion" evidence="2"/>
<reference evidence="2" key="1">
    <citation type="submission" date="2017-03" db="EMBL/GenBank/DDBJ databases">
        <title>The mitochondrial genome of the carnivorous plant Utricularia reniformis (Lentibulariaceae): structure, comparative analysis and evolutionary landmarks.</title>
        <authorList>
            <person name="Silva S.R."/>
            <person name="Alvarenga D.O."/>
            <person name="Michael T.P."/>
            <person name="Miranda V.F.O."/>
            <person name="Varani A.M."/>
        </authorList>
    </citation>
    <scope>NUCLEOTIDE SEQUENCE</scope>
</reference>
<keyword evidence="1" id="KW-1133">Transmembrane helix</keyword>
<name>A0A1Y0B3J7_9LAMI</name>
<dbReference type="AlphaFoldDB" id="A0A1Y0B3J7"/>
<evidence type="ECO:0000256" key="1">
    <source>
        <dbReference type="SAM" id="Phobius"/>
    </source>
</evidence>
<keyword evidence="1" id="KW-0472">Membrane</keyword>
<organism evidence="2">
    <name type="scientific">Utricularia reniformis</name>
    <dbReference type="NCBI Taxonomy" id="192314"/>
    <lineage>
        <taxon>Eukaryota</taxon>
        <taxon>Viridiplantae</taxon>
        <taxon>Streptophyta</taxon>
        <taxon>Embryophyta</taxon>
        <taxon>Tracheophyta</taxon>
        <taxon>Spermatophyta</taxon>
        <taxon>Magnoliopsida</taxon>
        <taxon>eudicotyledons</taxon>
        <taxon>Gunneridae</taxon>
        <taxon>Pentapetalae</taxon>
        <taxon>asterids</taxon>
        <taxon>lamiids</taxon>
        <taxon>Lamiales</taxon>
        <taxon>Lentibulariaceae</taxon>
        <taxon>Utricularia</taxon>
    </lineage>
</organism>
<gene>
    <name evidence="2" type="ORF">AEK19_MT1791</name>
</gene>
<accession>A0A1Y0B3J7</accession>
<evidence type="ECO:0000313" key="2">
    <source>
        <dbReference type="EMBL" id="ART31964.1"/>
    </source>
</evidence>
<dbReference type="EMBL" id="KY774314">
    <property type="protein sequence ID" value="ART31964.1"/>
    <property type="molecule type" value="Genomic_DNA"/>
</dbReference>
<feature type="transmembrane region" description="Helical" evidence="1">
    <location>
        <begin position="12"/>
        <end position="31"/>
    </location>
</feature>
<keyword evidence="1" id="KW-0812">Transmembrane</keyword>
<protein>
    <submittedName>
        <fullName evidence="2">Uncharacterized protein</fullName>
    </submittedName>
</protein>
<proteinExistence type="predicted"/>
<keyword evidence="2" id="KW-0496">Mitochondrion</keyword>
<sequence>MQPSCIWSGRVELLIFILVSPSVIILAEPYASASLTLLSELSC</sequence>